<dbReference type="KEGG" id="ahm:TL08_18540"/>
<dbReference type="InterPro" id="IPR000092">
    <property type="entry name" value="Polyprenyl_synt"/>
</dbReference>
<keyword evidence="1" id="KW-0479">Metal-binding</keyword>
<dbReference type="PANTHER" id="PTHR12001:SF71">
    <property type="entry name" value="(2E,6E)-FARNESYL DIPHOSPHATE SYNTHASE"/>
    <property type="match status" value="1"/>
</dbReference>
<reference evidence="5" key="1">
    <citation type="submission" date="2016-03" db="EMBL/GenBank/DDBJ databases">
        <title>Complete genome sequence of the type strain Actinoalloteichus hymeniacidonis DSM 45092.</title>
        <authorList>
            <person name="Schaffert L."/>
            <person name="Albersmeier A."/>
            <person name="Winkler A."/>
            <person name="Kalinowski J."/>
            <person name="Zotchev S."/>
            <person name="Ruckert C."/>
        </authorList>
    </citation>
    <scope>NUCLEOTIDE SEQUENCE [LARGE SCALE GENOMIC DNA]</scope>
    <source>
        <strain evidence="5">HPA177(T) (DSM 45092(T))</strain>
    </source>
</reference>
<gene>
    <name evidence="4" type="ORF">TL08_18540</name>
</gene>
<evidence type="ECO:0000256" key="2">
    <source>
        <dbReference type="ARBA" id="ARBA00022842"/>
    </source>
</evidence>
<dbReference type="AlphaFoldDB" id="A0AAC9HS74"/>
<keyword evidence="3 4" id="KW-0808">Transferase</keyword>
<dbReference type="EMBL" id="CP014859">
    <property type="protein sequence ID" value="AOS64503.1"/>
    <property type="molecule type" value="Genomic_DNA"/>
</dbReference>
<dbReference type="Proteomes" id="UP000095210">
    <property type="component" value="Chromosome"/>
</dbReference>
<evidence type="ECO:0000313" key="5">
    <source>
        <dbReference type="Proteomes" id="UP000095210"/>
    </source>
</evidence>
<name>A0AAC9HS74_9PSEU</name>
<dbReference type="GO" id="GO:0004311">
    <property type="term" value="F:geranylgeranyl diphosphate synthase activity"/>
    <property type="evidence" value="ECO:0007669"/>
    <property type="project" value="UniProtKB-EC"/>
</dbReference>
<dbReference type="InterPro" id="IPR033749">
    <property type="entry name" value="Polyprenyl_synt_CS"/>
</dbReference>
<dbReference type="GO" id="GO:0008299">
    <property type="term" value="P:isoprenoid biosynthetic process"/>
    <property type="evidence" value="ECO:0007669"/>
    <property type="project" value="InterPro"/>
</dbReference>
<dbReference type="EC" id="2.5.1.29" evidence="4"/>
<dbReference type="Gene3D" id="1.10.600.10">
    <property type="entry name" value="Farnesyl Diphosphate Synthase"/>
    <property type="match status" value="1"/>
</dbReference>
<dbReference type="SFLD" id="SFLDG01017">
    <property type="entry name" value="Polyprenyl_Transferase_Like"/>
    <property type="match status" value="1"/>
</dbReference>
<evidence type="ECO:0000256" key="1">
    <source>
        <dbReference type="ARBA" id="ARBA00022723"/>
    </source>
</evidence>
<dbReference type="SFLD" id="SFLDS00005">
    <property type="entry name" value="Isoprenoid_Synthase_Type_I"/>
    <property type="match status" value="1"/>
</dbReference>
<dbReference type="SUPFAM" id="SSF48576">
    <property type="entry name" value="Terpenoid synthases"/>
    <property type="match status" value="1"/>
</dbReference>
<organism evidence="4 5">
    <name type="scientific">Actinoalloteichus hymeniacidonis</name>
    <dbReference type="NCBI Taxonomy" id="340345"/>
    <lineage>
        <taxon>Bacteria</taxon>
        <taxon>Bacillati</taxon>
        <taxon>Actinomycetota</taxon>
        <taxon>Actinomycetes</taxon>
        <taxon>Pseudonocardiales</taxon>
        <taxon>Pseudonocardiaceae</taxon>
        <taxon>Actinoalloteichus</taxon>
    </lineage>
</organism>
<evidence type="ECO:0000256" key="3">
    <source>
        <dbReference type="RuleBase" id="RU004466"/>
    </source>
</evidence>
<dbReference type="RefSeq" id="WP_069850721.1">
    <property type="nucleotide sequence ID" value="NZ_CP014859.1"/>
</dbReference>
<protein>
    <submittedName>
        <fullName evidence="4">Geranylgeranyl pyrophosphate synthase</fullName>
        <ecNumber evidence="4">2.5.1.29</ecNumber>
    </submittedName>
</protein>
<keyword evidence="2" id="KW-0460">Magnesium</keyword>
<evidence type="ECO:0000313" key="4">
    <source>
        <dbReference type="EMBL" id="AOS64503.1"/>
    </source>
</evidence>
<keyword evidence="5" id="KW-1185">Reference proteome</keyword>
<dbReference type="PANTHER" id="PTHR12001">
    <property type="entry name" value="GERANYLGERANYL PYROPHOSPHATE SYNTHASE"/>
    <property type="match status" value="1"/>
</dbReference>
<sequence>MTATRILPSALTSGVALVEPALREAVGRLCPQMSVVGRYHHGWADAQGREIDGWGGKLLRPTLAILSARAAGAEPSAGVPAGVAIELVHNFSLLHDDIMDGDTERRGRATAWTLFGVPRAILAGDALLTAAATELLAAEASGARTATASLMAATQRMIRGQASDMDFEGRTDVSRDECLRMAADKTGALLACACSLGADLVDADRTLVARLADFGEHVGLAFQFIDDLLGIWGDPARTGKAAGADLHSRKKSLPVVAALNAPDSAELRALYLRPEPLSNDEVARAADLVERGGGRDWARAEADRHVAAATESLEACDIPDAVRGDFLEVAAFITGRRF</sequence>
<dbReference type="CDD" id="cd00685">
    <property type="entry name" value="Trans_IPPS_HT"/>
    <property type="match status" value="1"/>
</dbReference>
<accession>A0AAC9HS74</accession>
<dbReference type="PROSITE" id="PS00723">
    <property type="entry name" value="POLYPRENYL_SYNTHASE_1"/>
    <property type="match status" value="1"/>
</dbReference>
<comment type="similarity">
    <text evidence="3">Belongs to the FPP/GGPP synthase family.</text>
</comment>
<dbReference type="Pfam" id="PF00348">
    <property type="entry name" value="polyprenyl_synt"/>
    <property type="match status" value="1"/>
</dbReference>
<dbReference type="GO" id="GO:0046872">
    <property type="term" value="F:metal ion binding"/>
    <property type="evidence" value="ECO:0007669"/>
    <property type="project" value="UniProtKB-KW"/>
</dbReference>
<dbReference type="InterPro" id="IPR008949">
    <property type="entry name" value="Isoprenoid_synthase_dom_sf"/>
</dbReference>
<proteinExistence type="inferred from homology"/>